<dbReference type="Proteomes" id="UP000237822">
    <property type="component" value="Unassembled WGS sequence"/>
</dbReference>
<name>A0A2T0V0I5_9MICO</name>
<keyword evidence="4" id="KW-0460">Magnesium</keyword>
<dbReference type="InterPro" id="IPR020476">
    <property type="entry name" value="Nudix_hydrolase"/>
</dbReference>
<dbReference type="EMBL" id="PVTI01000001">
    <property type="protein sequence ID" value="PRY63693.1"/>
    <property type="molecule type" value="Genomic_DNA"/>
</dbReference>
<keyword evidence="3 5" id="KW-0378">Hydrolase</keyword>
<evidence type="ECO:0000313" key="8">
    <source>
        <dbReference type="EMBL" id="PRY63693.1"/>
    </source>
</evidence>
<dbReference type="Pfam" id="PF00293">
    <property type="entry name" value="NUDIX"/>
    <property type="match status" value="1"/>
</dbReference>
<sequence length="204" mass="22260">MSGAAGMPSGADGGDPHLRGLPTVRPAPNPDTRPRVDRRAMRVLLVDEDDRILLFEDRDPLLDPPAVFWITPGGGVDPGESDRLAAVREVAEETGLAISADDLVGPLARRRVVHGYSDVITTQDEVFWFVRCAAFEVSTAGHTVDELATMTAHRWWTRAEVAAATEDIWPRDLLTIWSTLRDDDVAPAEPLELDEVDESTVSPG</sequence>
<dbReference type="Gene3D" id="3.90.79.10">
    <property type="entry name" value="Nucleoside Triphosphate Pyrophosphohydrolase"/>
    <property type="match status" value="1"/>
</dbReference>
<reference evidence="8 9" key="1">
    <citation type="submission" date="2018-03" db="EMBL/GenBank/DDBJ databases">
        <title>Genomic Encyclopedia of Archaeal and Bacterial Type Strains, Phase II (KMG-II): from individual species to whole genera.</title>
        <authorList>
            <person name="Goeker M."/>
        </authorList>
    </citation>
    <scope>NUCLEOTIDE SEQUENCE [LARGE SCALE GENOMIC DNA]</scope>
    <source>
        <strain evidence="8 9">ATCC BAA-1496</strain>
    </source>
</reference>
<evidence type="ECO:0000256" key="5">
    <source>
        <dbReference type="RuleBase" id="RU003476"/>
    </source>
</evidence>
<feature type="domain" description="Nudix hydrolase" evidence="7">
    <location>
        <begin position="36"/>
        <end position="180"/>
    </location>
</feature>
<accession>A0A2T0V0I5</accession>
<evidence type="ECO:0000259" key="7">
    <source>
        <dbReference type="PROSITE" id="PS51462"/>
    </source>
</evidence>
<dbReference type="RefSeq" id="WP_245889132.1">
    <property type="nucleotide sequence ID" value="NZ_PVTI01000001.1"/>
</dbReference>
<gene>
    <name evidence="8" type="ORF">BCF74_10191</name>
</gene>
<dbReference type="GO" id="GO:0016787">
    <property type="term" value="F:hydrolase activity"/>
    <property type="evidence" value="ECO:0007669"/>
    <property type="project" value="UniProtKB-KW"/>
</dbReference>
<feature type="region of interest" description="Disordered" evidence="6">
    <location>
        <begin position="1"/>
        <end position="35"/>
    </location>
</feature>
<dbReference type="InterPro" id="IPR015797">
    <property type="entry name" value="NUDIX_hydrolase-like_dom_sf"/>
</dbReference>
<comment type="caution">
    <text evidence="8">The sequence shown here is derived from an EMBL/GenBank/DDBJ whole genome shotgun (WGS) entry which is preliminary data.</text>
</comment>
<evidence type="ECO:0000256" key="2">
    <source>
        <dbReference type="ARBA" id="ARBA00005582"/>
    </source>
</evidence>
<dbReference type="PANTHER" id="PTHR43046:SF12">
    <property type="entry name" value="GDP-MANNOSE MANNOSYL HYDROLASE"/>
    <property type="match status" value="1"/>
</dbReference>
<dbReference type="PANTHER" id="PTHR43046">
    <property type="entry name" value="GDP-MANNOSE MANNOSYL HYDROLASE"/>
    <property type="match status" value="1"/>
</dbReference>
<dbReference type="PROSITE" id="PS51462">
    <property type="entry name" value="NUDIX"/>
    <property type="match status" value="1"/>
</dbReference>
<protein>
    <submittedName>
        <fullName evidence="8">8-oxo-dGTP pyrophosphatase MutT (NUDIX family)</fullName>
    </submittedName>
</protein>
<dbReference type="SUPFAM" id="SSF55811">
    <property type="entry name" value="Nudix"/>
    <property type="match status" value="1"/>
</dbReference>
<evidence type="ECO:0000256" key="4">
    <source>
        <dbReference type="ARBA" id="ARBA00022842"/>
    </source>
</evidence>
<organism evidence="8 9">
    <name type="scientific">Knoellia remsis</name>
    <dbReference type="NCBI Taxonomy" id="407159"/>
    <lineage>
        <taxon>Bacteria</taxon>
        <taxon>Bacillati</taxon>
        <taxon>Actinomycetota</taxon>
        <taxon>Actinomycetes</taxon>
        <taxon>Micrococcales</taxon>
        <taxon>Intrasporangiaceae</taxon>
        <taxon>Knoellia</taxon>
    </lineage>
</organism>
<dbReference type="AlphaFoldDB" id="A0A2T0V0I5"/>
<proteinExistence type="inferred from homology"/>
<keyword evidence="9" id="KW-1185">Reference proteome</keyword>
<comment type="similarity">
    <text evidence="2 5">Belongs to the Nudix hydrolase family.</text>
</comment>
<dbReference type="PRINTS" id="PR00502">
    <property type="entry name" value="NUDIXFAMILY"/>
</dbReference>
<dbReference type="InterPro" id="IPR000086">
    <property type="entry name" value="NUDIX_hydrolase_dom"/>
</dbReference>
<comment type="cofactor">
    <cofactor evidence="1">
        <name>Mg(2+)</name>
        <dbReference type="ChEBI" id="CHEBI:18420"/>
    </cofactor>
</comment>
<dbReference type="CDD" id="cd04685">
    <property type="entry name" value="NUDIX_Hydrolase"/>
    <property type="match status" value="1"/>
</dbReference>
<dbReference type="PROSITE" id="PS00893">
    <property type="entry name" value="NUDIX_BOX"/>
    <property type="match status" value="1"/>
</dbReference>
<evidence type="ECO:0000256" key="6">
    <source>
        <dbReference type="SAM" id="MobiDB-lite"/>
    </source>
</evidence>
<evidence type="ECO:0000256" key="1">
    <source>
        <dbReference type="ARBA" id="ARBA00001946"/>
    </source>
</evidence>
<evidence type="ECO:0000256" key="3">
    <source>
        <dbReference type="ARBA" id="ARBA00022801"/>
    </source>
</evidence>
<evidence type="ECO:0000313" key="9">
    <source>
        <dbReference type="Proteomes" id="UP000237822"/>
    </source>
</evidence>
<dbReference type="InterPro" id="IPR020084">
    <property type="entry name" value="NUDIX_hydrolase_CS"/>
</dbReference>